<keyword evidence="2" id="KW-1185">Reference proteome</keyword>
<protein>
    <submittedName>
        <fullName evidence="1">Uncharacterized protein</fullName>
    </submittedName>
</protein>
<dbReference type="Proteomes" id="UP000199026">
    <property type="component" value="Unassembled WGS sequence"/>
</dbReference>
<gene>
    <name evidence="1" type="ORF">SAMN05444486_102516</name>
</gene>
<dbReference type="STRING" id="576131.SAMN05444486_102516"/>
<accession>A0A1H3KFE6</accession>
<evidence type="ECO:0000313" key="2">
    <source>
        <dbReference type="Proteomes" id="UP000199026"/>
    </source>
</evidence>
<sequence>MRAQPVHKACTAKTGFFLPPKRKRRARYENQMRGVC</sequence>
<organism evidence="1 2">
    <name type="scientific">Lentibacter algarum</name>
    <dbReference type="NCBI Taxonomy" id="576131"/>
    <lineage>
        <taxon>Bacteria</taxon>
        <taxon>Pseudomonadati</taxon>
        <taxon>Pseudomonadota</taxon>
        <taxon>Alphaproteobacteria</taxon>
        <taxon>Rhodobacterales</taxon>
        <taxon>Roseobacteraceae</taxon>
        <taxon>Lentibacter</taxon>
    </lineage>
</organism>
<evidence type="ECO:0000313" key="1">
    <source>
        <dbReference type="EMBL" id="SDY50867.1"/>
    </source>
</evidence>
<dbReference type="EMBL" id="FNPR01000002">
    <property type="protein sequence ID" value="SDY50867.1"/>
    <property type="molecule type" value="Genomic_DNA"/>
</dbReference>
<proteinExistence type="predicted"/>
<reference evidence="1 2" key="1">
    <citation type="submission" date="2016-10" db="EMBL/GenBank/DDBJ databases">
        <authorList>
            <person name="de Groot N.N."/>
        </authorList>
    </citation>
    <scope>NUCLEOTIDE SEQUENCE [LARGE SCALE GENOMIC DNA]</scope>
    <source>
        <strain evidence="1 2">DSM 24677</strain>
    </source>
</reference>
<name>A0A1H3KFE6_9RHOB</name>
<dbReference type="AlphaFoldDB" id="A0A1H3KFE6"/>